<evidence type="ECO:0000256" key="5">
    <source>
        <dbReference type="ARBA" id="ARBA00022801"/>
    </source>
</evidence>
<dbReference type="STRING" id="1642647.PSM36_1410"/>
<dbReference type="Proteomes" id="UP000187464">
    <property type="component" value="Chromosome I"/>
</dbReference>
<dbReference type="KEGG" id="psac:PSM36_1410"/>
<keyword evidence="3" id="KW-0540">Nuclease</keyword>
<keyword evidence="1" id="KW-0597">Phosphoprotein</keyword>
<evidence type="ECO:0000256" key="6">
    <source>
        <dbReference type="ARBA" id="ARBA00024207"/>
    </source>
</evidence>
<organism evidence="7 8">
    <name type="scientific">Proteiniphilum saccharofermentans</name>
    <dbReference type="NCBI Taxonomy" id="1642647"/>
    <lineage>
        <taxon>Bacteria</taxon>
        <taxon>Pseudomonadati</taxon>
        <taxon>Bacteroidota</taxon>
        <taxon>Bacteroidia</taxon>
        <taxon>Bacteroidales</taxon>
        <taxon>Dysgonomonadaceae</taxon>
        <taxon>Proteiniphilum</taxon>
    </lineage>
</organism>
<evidence type="ECO:0000313" key="7">
    <source>
        <dbReference type="EMBL" id="SCD20232.1"/>
    </source>
</evidence>
<protein>
    <recommendedName>
        <fullName evidence="9">DUF86 domain-containing protein</fullName>
    </recommendedName>
</protein>
<keyword evidence="4" id="KW-0547">Nucleotide-binding</keyword>
<dbReference type="InterPro" id="IPR008201">
    <property type="entry name" value="HepT-like"/>
</dbReference>
<reference evidence="7 8" key="1">
    <citation type="submission" date="2016-08" db="EMBL/GenBank/DDBJ databases">
        <authorList>
            <person name="Seilhamer J.J."/>
        </authorList>
    </citation>
    <scope>NUCLEOTIDE SEQUENCE [LARGE SCALE GENOMIC DNA]</scope>
    <source>
        <strain evidence="7">M3/6</strain>
    </source>
</reference>
<evidence type="ECO:0000313" key="8">
    <source>
        <dbReference type="Proteomes" id="UP000187464"/>
    </source>
</evidence>
<dbReference type="InterPro" id="IPR051813">
    <property type="entry name" value="HepT_RNase_toxin"/>
</dbReference>
<dbReference type="GO" id="GO:0000166">
    <property type="term" value="F:nucleotide binding"/>
    <property type="evidence" value="ECO:0007669"/>
    <property type="project" value="UniProtKB-KW"/>
</dbReference>
<proteinExistence type="inferred from homology"/>
<dbReference type="PANTHER" id="PTHR34139:SF1">
    <property type="entry name" value="RNASE MJ1380-RELATED"/>
    <property type="match status" value="1"/>
</dbReference>
<keyword evidence="5" id="KW-0378">Hydrolase</keyword>
<dbReference type="RefSeq" id="WP_076930113.1">
    <property type="nucleotide sequence ID" value="NZ_LT605205.1"/>
</dbReference>
<evidence type="ECO:0008006" key="9">
    <source>
        <dbReference type="Google" id="ProtNLM"/>
    </source>
</evidence>
<evidence type="ECO:0000256" key="4">
    <source>
        <dbReference type="ARBA" id="ARBA00022741"/>
    </source>
</evidence>
<dbReference type="PANTHER" id="PTHR34139">
    <property type="entry name" value="UPF0331 PROTEIN MJ0127"/>
    <property type="match status" value="1"/>
</dbReference>
<comment type="similarity">
    <text evidence="6">Belongs to the HepT RNase toxin family.</text>
</comment>
<gene>
    <name evidence="7" type="ORF">PSM36_1410</name>
</gene>
<dbReference type="GO" id="GO:0004540">
    <property type="term" value="F:RNA nuclease activity"/>
    <property type="evidence" value="ECO:0007669"/>
    <property type="project" value="InterPro"/>
</dbReference>
<dbReference type="AlphaFoldDB" id="A0A1R3T2F9"/>
<keyword evidence="2" id="KW-1277">Toxin-antitoxin system</keyword>
<dbReference type="GO" id="GO:0110001">
    <property type="term" value="C:toxin-antitoxin complex"/>
    <property type="evidence" value="ECO:0007669"/>
    <property type="project" value="InterPro"/>
</dbReference>
<dbReference type="InterPro" id="IPR037038">
    <property type="entry name" value="HepT-like_sf"/>
</dbReference>
<evidence type="ECO:0000256" key="1">
    <source>
        <dbReference type="ARBA" id="ARBA00022553"/>
    </source>
</evidence>
<evidence type="ECO:0000256" key="2">
    <source>
        <dbReference type="ARBA" id="ARBA00022649"/>
    </source>
</evidence>
<evidence type="ECO:0000256" key="3">
    <source>
        <dbReference type="ARBA" id="ARBA00022722"/>
    </source>
</evidence>
<dbReference type="Gene3D" id="1.20.120.580">
    <property type="entry name" value="bsu32300-like"/>
    <property type="match status" value="1"/>
</dbReference>
<dbReference type="GO" id="GO:0016787">
    <property type="term" value="F:hydrolase activity"/>
    <property type="evidence" value="ECO:0007669"/>
    <property type="project" value="UniProtKB-KW"/>
</dbReference>
<dbReference type="EMBL" id="LT605205">
    <property type="protein sequence ID" value="SCD20232.1"/>
    <property type="molecule type" value="Genomic_DNA"/>
</dbReference>
<dbReference type="Pfam" id="PF01934">
    <property type="entry name" value="HepT-like"/>
    <property type="match status" value="1"/>
</dbReference>
<sequence>MYDLELIMNGLRNIEKSLLHILDRTSWIETVDDFLKTPLGVDALDITAIRLMAVGEEIKKIEKLSKGELLSQYSEIEWKNIMGFRDFIAHAYFYIDAAVVFDTVQNNIHPLLATIQQIIADLQEYDKE</sequence>
<keyword evidence="8" id="KW-1185">Reference proteome</keyword>
<name>A0A1R3T2F9_9BACT</name>
<accession>A0A1R3T2F9</accession>